<reference evidence="2 3" key="1">
    <citation type="submission" date="2019-03" db="EMBL/GenBank/DDBJ databases">
        <title>Genomic Encyclopedia of Type Strains, Phase IV (KMG-IV): sequencing the most valuable type-strain genomes for metagenomic binning, comparative biology and taxonomic classification.</title>
        <authorList>
            <person name="Goeker M."/>
        </authorList>
    </citation>
    <scope>NUCLEOTIDE SEQUENCE [LARGE SCALE GENOMIC DNA]</scope>
    <source>
        <strain evidence="2 3">DSM 23344</strain>
    </source>
</reference>
<evidence type="ECO:0000313" key="2">
    <source>
        <dbReference type="EMBL" id="TCO76702.1"/>
    </source>
</evidence>
<dbReference type="EMBL" id="SLWX01000004">
    <property type="protein sequence ID" value="TCO76702.1"/>
    <property type="molecule type" value="Genomic_DNA"/>
</dbReference>
<dbReference type="Pfam" id="PF13372">
    <property type="entry name" value="Alginate_exp"/>
    <property type="match status" value="1"/>
</dbReference>
<name>A0A4R2KUW5_9GAMM</name>
<dbReference type="Gene3D" id="2.40.160.100">
    <property type="match status" value="1"/>
</dbReference>
<organism evidence="2 3">
    <name type="scientific">Chromatocurvus halotolerans</name>
    <dbReference type="NCBI Taxonomy" id="1132028"/>
    <lineage>
        <taxon>Bacteria</taxon>
        <taxon>Pseudomonadati</taxon>
        <taxon>Pseudomonadota</taxon>
        <taxon>Gammaproteobacteria</taxon>
        <taxon>Cellvibrionales</taxon>
        <taxon>Halieaceae</taxon>
        <taxon>Chromatocurvus</taxon>
    </lineage>
</organism>
<gene>
    <name evidence="2" type="ORF">EV688_104156</name>
</gene>
<evidence type="ECO:0000313" key="3">
    <source>
        <dbReference type="Proteomes" id="UP000294980"/>
    </source>
</evidence>
<comment type="caution">
    <text evidence="2">The sequence shown here is derived from an EMBL/GenBank/DDBJ whole genome shotgun (WGS) entry which is preliminary data.</text>
</comment>
<feature type="domain" description="Alginate export" evidence="1">
    <location>
        <begin position="72"/>
        <end position="468"/>
    </location>
</feature>
<dbReference type="AlphaFoldDB" id="A0A4R2KUW5"/>
<dbReference type="OrthoDB" id="9789168at2"/>
<dbReference type="InterPro" id="IPR025388">
    <property type="entry name" value="Alginate_export_dom"/>
</dbReference>
<protein>
    <submittedName>
        <fullName evidence="2">Alginate export protein</fullName>
    </submittedName>
</protein>
<dbReference type="InterPro" id="IPR053728">
    <property type="entry name" value="Alginate_Permeability_Chnl"/>
</dbReference>
<keyword evidence="3" id="KW-1185">Reference proteome</keyword>
<proteinExistence type="predicted"/>
<dbReference type="Proteomes" id="UP000294980">
    <property type="component" value="Unassembled WGS sequence"/>
</dbReference>
<evidence type="ECO:0000259" key="1">
    <source>
        <dbReference type="Pfam" id="PF13372"/>
    </source>
</evidence>
<sequence length="488" mass="53577">MKGGRERWICVILSTMMSALHWLRGRPGGGDSLRVWRQYDSGAALSLLWLISLLIARPVDAQAVNGGMQAGMTGSYRARVELLENPFRPVDTRSDHLLVSRLLLHAKADAGPYRAGVELQDSRAFWFKADTPLGTDDVNALEPLQAYVGLTHGTRGQGGELDILAGRFTLDYGSRRLLARNNFRNTSNAFTGVRAQWQRADDWSVSGLYTSPNVSRASDRRALEDNEVSVDAPSRDRYFWGVTLDNVSAGSSGRIDAYLFGLRTAASAGDPSDRRQLFTLGARARGDVASWTLEWEGAVQYGRSRDGRAPQPFDLDHRAWFVHASARLPLDGAWEPGLSLRFDAASGDEDPGDGRNQRFDKLFGARAFELGPSGFYGLLTRSNLLSPGARLDLRPWRAVDIQLGYRAAWLESRRDVLPGSGLGDARGASGRFIGHQWELSAHWTDPSGSLQIEAGVTYLDKGGFLNSVPGNPMTGNTAYGYTQATYTF</sequence>
<accession>A0A4R2KUW5</accession>